<proteinExistence type="predicted"/>
<feature type="compositionally biased region" description="Basic and acidic residues" evidence="1">
    <location>
        <begin position="148"/>
        <end position="157"/>
    </location>
</feature>
<organism evidence="4 5">
    <name type="scientific">Streptomyces pulveraceus</name>
    <dbReference type="NCBI Taxonomy" id="68258"/>
    <lineage>
        <taxon>Bacteria</taxon>
        <taxon>Bacillati</taxon>
        <taxon>Actinomycetota</taxon>
        <taxon>Actinomycetes</taxon>
        <taxon>Kitasatosporales</taxon>
        <taxon>Streptomycetaceae</taxon>
        <taxon>Streptomyces</taxon>
    </lineage>
</organism>
<dbReference type="Proteomes" id="UP001596200">
    <property type="component" value="Unassembled WGS sequence"/>
</dbReference>
<evidence type="ECO:0000313" key="5">
    <source>
        <dbReference type="Proteomes" id="UP001596200"/>
    </source>
</evidence>
<protein>
    <submittedName>
        <fullName evidence="4">DUF6234 family protein</fullName>
    </submittedName>
</protein>
<dbReference type="EMBL" id="JBHSPU010000020">
    <property type="protein sequence ID" value="MFC5916542.1"/>
    <property type="molecule type" value="Genomic_DNA"/>
</dbReference>
<comment type="caution">
    <text evidence="4">The sequence shown here is derived from an EMBL/GenBank/DDBJ whole genome shotgun (WGS) entry which is preliminary data.</text>
</comment>
<feature type="transmembrane region" description="Helical" evidence="2">
    <location>
        <begin position="29"/>
        <end position="49"/>
    </location>
</feature>
<evidence type="ECO:0000259" key="3">
    <source>
        <dbReference type="Pfam" id="PF19747"/>
    </source>
</evidence>
<reference evidence="5" key="1">
    <citation type="journal article" date="2019" name="Int. J. Syst. Evol. Microbiol.">
        <title>The Global Catalogue of Microorganisms (GCM) 10K type strain sequencing project: providing services to taxonomists for standard genome sequencing and annotation.</title>
        <authorList>
            <consortium name="The Broad Institute Genomics Platform"/>
            <consortium name="The Broad Institute Genome Sequencing Center for Infectious Disease"/>
            <person name="Wu L."/>
            <person name="Ma J."/>
        </authorList>
    </citation>
    <scope>NUCLEOTIDE SEQUENCE [LARGE SCALE GENOMIC DNA]</scope>
    <source>
        <strain evidence="5">JCM 4147</strain>
    </source>
</reference>
<feature type="transmembrane region" description="Helical" evidence="2">
    <location>
        <begin position="70"/>
        <end position="91"/>
    </location>
</feature>
<evidence type="ECO:0000313" key="4">
    <source>
        <dbReference type="EMBL" id="MFC5916542.1"/>
    </source>
</evidence>
<dbReference type="Pfam" id="PF19747">
    <property type="entry name" value="DUF6234"/>
    <property type="match status" value="1"/>
</dbReference>
<evidence type="ECO:0000256" key="2">
    <source>
        <dbReference type="SAM" id="Phobius"/>
    </source>
</evidence>
<feature type="domain" description="DUF6234" evidence="3">
    <location>
        <begin position="27"/>
        <end position="152"/>
    </location>
</feature>
<sequence length="157" mass="16194">MTHSSPYPRPDPSPGRPYASRAVNGCLDVVLGLLLVLLEALICGIVALQSAPSRADPGGPAPKGPPPVDWTPVLVFGGITAAACLFAVVLIRADWPWAGAIQVLAALVLCVVTLRAGHQDYGRPQPVPAPAPSYDPGRTGHQCLSGGDSRECRDSGG</sequence>
<feature type="region of interest" description="Disordered" evidence="1">
    <location>
        <begin position="122"/>
        <end position="157"/>
    </location>
</feature>
<feature type="transmembrane region" description="Helical" evidence="2">
    <location>
        <begin position="97"/>
        <end position="116"/>
    </location>
</feature>
<accession>A0ABW1GRY7</accession>
<keyword evidence="5" id="KW-1185">Reference proteome</keyword>
<dbReference type="RefSeq" id="WP_344506617.1">
    <property type="nucleotide sequence ID" value="NZ_BAAATU010000001.1"/>
</dbReference>
<gene>
    <name evidence="4" type="ORF">ACFP1B_24425</name>
</gene>
<dbReference type="InterPro" id="IPR046201">
    <property type="entry name" value="DUF6234"/>
</dbReference>
<keyword evidence="2" id="KW-0812">Transmembrane</keyword>
<evidence type="ECO:0000256" key="1">
    <source>
        <dbReference type="SAM" id="MobiDB-lite"/>
    </source>
</evidence>
<keyword evidence="2" id="KW-1133">Transmembrane helix</keyword>
<name>A0ABW1GRY7_9ACTN</name>
<keyword evidence="2" id="KW-0472">Membrane</keyword>